<reference evidence="1" key="1">
    <citation type="submission" date="2022-04" db="EMBL/GenBank/DDBJ databases">
        <title>Genome of the entomopathogenic fungus Entomophthora muscae.</title>
        <authorList>
            <person name="Elya C."/>
            <person name="Lovett B.R."/>
            <person name="Lee E."/>
            <person name="Macias A.M."/>
            <person name="Hajek A.E."/>
            <person name="De Bivort B.L."/>
            <person name="Kasson M.T."/>
            <person name="De Fine Licht H.H."/>
            <person name="Stajich J.E."/>
        </authorList>
    </citation>
    <scope>NUCLEOTIDE SEQUENCE</scope>
    <source>
        <strain evidence="1">Berkeley</strain>
    </source>
</reference>
<name>A0ACC2SAG9_9FUNG</name>
<dbReference type="Proteomes" id="UP001165960">
    <property type="component" value="Unassembled WGS sequence"/>
</dbReference>
<evidence type="ECO:0000313" key="1">
    <source>
        <dbReference type="EMBL" id="KAJ9059392.1"/>
    </source>
</evidence>
<protein>
    <submittedName>
        <fullName evidence="1">Uncharacterized protein</fullName>
    </submittedName>
</protein>
<gene>
    <name evidence="1" type="ORF">DSO57_1002812</name>
</gene>
<keyword evidence="2" id="KW-1185">Reference proteome</keyword>
<accession>A0ACC2SAG9</accession>
<comment type="caution">
    <text evidence="1">The sequence shown here is derived from an EMBL/GenBank/DDBJ whole genome shotgun (WGS) entry which is preliminary data.</text>
</comment>
<dbReference type="EMBL" id="QTSX02005686">
    <property type="protein sequence ID" value="KAJ9059392.1"/>
    <property type="molecule type" value="Genomic_DNA"/>
</dbReference>
<evidence type="ECO:0000313" key="2">
    <source>
        <dbReference type="Proteomes" id="UP001165960"/>
    </source>
</evidence>
<proteinExistence type="predicted"/>
<sequence>MDGISLAAQHSVPNSGLLSNLLLHLTQVPTILKTFVKSAWIGFYPKDLTLFQETGIDESISTDQNNTKLMLVSNHSLLSLQQLPPMSPDSLPTQDFSLWLLSGALVMGLKTYSHPCSSPPLPGGVAFEPMRVQYLELGKTTVQ</sequence>
<organism evidence="1 2">
    <name type="scientific">Entomophthora muscae</name>
    <dbReference type="NCBI Taxonomy" id="34485"/>
    <lineage>
        <taxon>Eukaryota</taxon>
        <taxon>Fungi</taxon>
        <taxon>Fungi incertae sedis</taxon>
        <taxon>Zoopagomycota</taxon>
        <taxon>Entomophthoromycotina</taxon>
        <taxon>Entomophthoromycetes</taxon>
        <taxon>Entomophthorales</taxon>
        <taxon>Entomophthoraceae</taxon>
        <taxon>Entomophthora</taxon>
    </lineage>
</organism>